<evidence type="ECO:0000313" key="3">
    <source>
        <dbReference type="Proteomes" id="UP000479043"/>
    </source>
</evidence>
<keyword evidence="2" id="KW-0808">Transferase</keyword>
<evidence type="ECO:0000259" key="1">
    <source>
        <dbReference type="Pfam" id="PF00534"/>
    </source>
</evidence>
<dbReference type="AlphaFoldDB" id="A0A6L8LHD4"/>
<evidence type="ECO:0000313" key="2">
    <source>
        <dbReference type="EMBL" id="MYM55491.1"/>
    </source>
</evidence>
<dbReference type="CDD" id="cd03801">
    <property type="entry name" value="GT4_PimA-like"/>
    <property type="match status" value="1"/>
</dbReference>
<dbReference type="Gene3D" id="3.40.50.2000">
    <property type="entry name" value="Glycogen Phosphorylase B"/>
    <property type="match status" value="2"/>
</dbReference>
<sequence length="450" mass="49341">MTPAPPPTDRETDRPLRVLIIAEAANPEWVSVPLVGWSLARAIGRRVEVHIVTQIRNHESFLNAGLVEGRDFTAVDSEAIARPLWSLGKLLRMGEGKGWTALQLINALSYPYFEHLIWKRFGADLRAGSYDIVHRVTPLSPTISSPIARKCAKAGVPFVVGPLNGGVPWPKGFDAERRREREWLSYLRAGYKLLPGRQAMLRHAAAIITGSRHTRSEIPSRFQGKVVYIPENAIDPARFNTRAAPADGVLRACFIGRLVPYKGPDMLLKAALPLLQAGKLQLDLIGDGPLMPELKFFAESHGITDAVTFHGWLDHTQVQDVATRSQLLAFPSVREFGGGVVLEAMALGLVPLIVDYAGPGELVTGDTGFKIPIGSRDDIVQGFRAKLTELADDPAPLAAMGENARRKVEEYFTWDRKAAQVLAVYDWVLGKRADKPDPFDNDASTGPDTG</sequence>
<dbReference type="PANTHER" id="PTHR12526">
    <property type="entry name" value="GLYCOSYLTRANSFERASE"/>
    <property type="match status" value="1"/>
</dbReference>
<keyword evidence="3" id="KW-1185">Reference proteome</keyword>
<dbReference type="PANTHER" id="PTHR12526:SF636">
    <property type="entry name" value="BLL3647 PROTEIN"/>
    <property type="match status" value="1"/>
</dbReference>
<accession>A0A6L8LHD4</accession>
<organism evidence="2 3">
    <name type="scientific">Thalassovita mangrovi</name>
    <dbReference type="NCBI Taxonomy" id="2692236"/>
    <lineage>
        <taxon>Bacteria</taxon>
        <taxon>Pseudomonadati</taxon>
        <taxon>Pseudomonadota</taxon>
        <taxon>Alphaproteobacteria</taxon>
        <taxon>Rhodobacterales</taxon>
        <taxon>Roseobacteraceae</taxon>
        <taxon>Thalassovita</taxon>
    </lineage>
</organism>
<reference evidence="2 3" key="1">
    <citation type="submission" date="2020-01" db="EMBL/GenBank/DDBJ databases">
        <authorList>
            <person name="Chen S."/>
        </authorList>
    </citation>
    <scope>NUCLEOTIDE SEQUENCE [LARGE SCALE GENOMIC DNA]</scope>
    <source>
        <strain evidence="2 3">GS-10</strain>
    </source>
</reference>
<protein>
    <submittedName>
        <fullName evidence="2">Glycosyltransferase</fullName>
    </submittedName>
</protein>
<dbReference type="SUPFAM" id="SSF53756">
    <property type="entry name" value="UDP-Glycosyltransferase/glycogen phosphorylase"/>
    <property type="match status" value="1"/>
</dbReference>
<feature type="domain" description="Glycosyl transferase family 1" evidence="1">
    <location>
        <begin position="252"/>
        <end position="406"/>
    </location>
</feature>
<dbReference type="RefSeq" id="WP_160973182.1">
    <property type="nucleotide sequence ID" value="NZ_WWEN01000003.1"/>
</dbReference>
<name>A0A6L8LHD4_9RHOB</name>
<proteinExistence type="predicted"/>
<dbReference type="GO" id="GO:0016757">
    <property type="term" value="F:glycosyltransferase activity"/>
    <property type="evidence" value="ECO:0007669"/>
    <property type="project" value="InterPro"/>
</dbReference>
<gene>
    <name evidence="2" type="ORF">GR167_09245</name>
</gene>
<comment type="caution">
    <text evidence="2">The sequence shown here is derived from an EMBL/GenBank/DDBJ whole genome shotgun (WGS) entry which is preliminary data.</text>
</comment>
<dbReference type="Proteomes" id="UP000479043">
    <property type="component" value="Unassembled WGS sequence"/>
</dbReference>
<dbReference type="Pfam" id="PF00534">
    <property type="entry name" value="Glycos_transf_1"/>
    <property type="match status" value="1"/>
</dbReference>
<dbReference type="InterPro" id="IPR001296">
    <property type="entry name" value="Glyco_trans_1"/>
</dbReference>
<dbReference type="EMBL" id="WWEN01000003">
    <property type="protein sequence ID" value="MYM55491.1"/>
    <property type="molecule type" value="Genomic_DNA"/>
</dbReference>